<organism evidence="5 6">
    <name type="scientific">Clostridium drakei</name>
    <dbReference type="NCBI Taxonomy" id="332101"/>
    <lineage>
        <taxon>Bacteria</taxon>
        <taxon>Bacillati</taxon>
        <taxon>Bacillota</taxon>
        <taxon>Clostridia</taxon>
        <taxon>Eubacteriales</taxon>
        <taxon>Clostridiaceae</taxon>
        <taxon>Clostridium</taxon>
    </lineage>
</organism>
<keyword evidence="2" id="KW-0238">DNA-binding</keyword>
<dbReference type="InterPro" id="IPR011051">
    <property type="entry name" value="RmlC_Cupin_sf"/>
</dbReference>
<reference evidence="6" key="1">
    <citation type="submission" date="2017-04" db="EMBL/GenBank/DDBJ databases">
        <authorList>
            <person name="Song Y."/>
            <person name="Cho B.-K."/>
        </authorList>
    </citation>
    <scope>NUCLEOTIDE SEQUENCE [LARGE SCALE GENOMIC DNA]</scope>
    <source>
        <strain evidence="6">SL1</strain>
    </source>
</reference>
<dbReference type="Pfam" id="PF02311">
    <property type="entry name" value="AraC_binding"/>
    <property type="match status" value="1"/>
</dbReference>
<dbReference type="PROSITE" id="PS01124">
    <property type="entry name" value="HTH_ARAC_FAMILY_2"/>
    <property type="match status" value="1"/>
</dbReference>
<dbReference type="PANTHER" id="PTHR43280">
    <property type="entry name" value="ARAC-FAMILY TRANSCRIPTIONAL REGULATOR"/>
    <property type="match status" value="1"/>
</dbReference>
<name>A0A2U8DVB5_9CLOT</name>
<evidence type="ECO:0000313" key="5">
    <source>
        <dbReference type="EMBL" id="AWI06401.1"/>
    </source>
</evidence>
<evidence type="ECO:0000313" key="6">
    <source>
        <dbReference type="Proteomes" id="UP000244910"/>
    </source>
</evidence>
<dbReference type="Gene3D" id="2.60.120.10">
    <property type="entry name" value="Jelly Rolls"/>
    <property type="match status" value="1"/>
</dbReference>
<dbReference type="Proteomes" id="UP000244910">
    <property type="component" value="Chromosome"/>
</dbReference>
<dbReference type="GO" id="GO:0003700">
    <property type="term" value="F:DNA-binding transcription factor activity"/>
    <property type="evidence" value="ECO:0007669"/>
    <property type="project" value="InterPro"/>
</dbReference>
<gene>
    <name evidence="5" type="ORF">B9W14_18485</name>
</gene>
<dbReference type="OrthoDB" id="9776971at2"/>
<sequence>MQAFQYIITFNIWRRIMINNIYQPYITRIPLLTSEILIRHVELLDNRTSEFQHSHNSYEIYYSIEGNLRINVSGHIIIVPTGHLLLLPPHTWHGTIYEPDVQRKYFIIIFEFPENLTKNIGTNYAEFETSDIQSIFSNVKEGKYYVARDDTNCCNIIEKISTELNDKKFGWQLNIRSLYLSFIILAMRNLISETYAEVDENSQNVNLAIKISKYMHANYNKDISLQSVAKAMYVTTRHINRVFEACFSTTFSKTLSIFRLNYAKDYLFKTDYSVDKIANLVGFSSSRTLLKLFREVEGITTTQYRKMVRKSKINE</sequence>
<dbReference type="EMBL" id="CP020953">
    <property type="protein sequence ID" value="AWI06401.1"/>
    <property type="molecule type" value="Genomic_DNA"/>
</dbReference>
<dbReference type="InterPro" id="IPR009057">
    <property type="entry name" value="Homeodomain-like_sf"/>
</dbReference>
<dbReference type="AlphaFoldDB" id="A0A2U8DVB5"/>
<dbReference type="InterPro" id="IPR014710">
    <property type="entry name" value="RmlC-like_jellyroll"/>
</dbReference>
<evidence type="ECO:0000256" key="2">
    <source>
        <dbReference type="ARBA" id="ARBA00023125"/>
    </source>
</evidence>
<dbReference type="GO" id="GO:0043565">
    <property type="term" value="F:sequence-specific DNA binding"/>
    <property type="evidence" value="ECO:0007669"/>
    <property type="project" value="InterPro"/>
</dbReference>
<dbReference type="SMART" id="SM00342">
    <property type="entry name" value="HTH_ARAC"/>
    <property type="match status" value="1"/>
</dbReference>
<evidence type="ECO:0000256" key="3">
    <source>
        <dbReference type="ARBA" id="ARBA00023163"/>
    </source>
</evidence>
<protein>
    <recommendedName>
        <fullName evidence="4">HTH araC/xylS-type domain-containing protein</fullName>
    </recommendedName>
</protein>
<dbReference type="Gene3D" id="1.10.10.60">
    <property type="entry name" value="Homeodomain-like"/>
    <property type="match status" value="2"/>
</dbReference>
<proteinExistence type="predicted"/>
<keyword evidence="1" id="KW-0805">Transcription regulation</keyword>
<dbReference type="PANTHER" id="PTHR43280:SF2">
    <property type="entry name" value="HTH-TYPE TRANSCRIPTIONAL REGULATOR EXSA"/>
    <property type="match status" value="1"/>
</dbReference>
<keyword evidence="3" id="KW-0804">Transcription</keyword>
<evidence type="ECO:0000259" key="4">
    <source>
        <dbReference type="PROSITE" id="PS01124"/>
    </source>
</evidence>
<accession>A0A2U8DVB5</accession>
<dbReference type="CDD" id="cd02208">
    <property type="entry name" value="cupin_RmlC-like"/>
    <property type="match status" value="1"/>
</dbReference>
<dbReference type="SUPFAM" id="SSF51182">
    <property type="entry name" value="RmlC-like cupins"/>
    <property type="match status" value="1"/>
</dbReference>
<dbReference type="InterPro" id="IPR003313">
    <property type="entry name" value="AraC-bd"/>
</dbReference>
<keyword evidence="6" id="KW-1185">Reference proteome</keyword>
<dbReference type="KEGG" id="cdrk:B9W14_18485"/>
<feature type="domain" description="HTH araC/xylS-type" evidence="4">
    <location>
        <begin position="209"/>
        <end position="307"/>
    </location>
</feature>
<dbReference type="InterPro" id="IPR018060">
    <property type="entry name" value="HTH_AraC"/>
</dbReference>
<evidence type="ECO:0000256" key="1">
    <source>
        <dbReference type="ARBA" id="ARBA00023015"/>
    </source>
</evidence>
<dbReference type="Pfam" id="PF12833">
    <property type="entry name" value="HTH_18"/>
    <property type="match status" value="1"/>
</dbReference>
<dbReference type="SUPFAM" id="SSF46689">
    <property type="entry name" value="Homeodomain-like"/>
    <property type="match status" value="1"/>
</dbReference>